<organism evidence="1 2">
    <name type="scientific">Pedobacter cryoconitis</name>
    <dbReference type="NCBI Taxonomy" id="188932"/>
    <lineage>
        <taxon>Bacteria</taxon>
        <taxon>Pseudomonadati</taxon>
        <taxon>Bacteroidota</taxon>
        <taxon>Sphingobacteriia</taxon>
        <taxon>Sphingobacteriales</taxon>
        <taxon>Sphingobacteriaceae</taxon>
        <taxon>Pedobacter</taxon>
    </lineage>
</organism>
<gene>
    <name evidence="1" type="ORF">LY11_03514</name>
</gene>
<dbReference type="AlphaFoldDB" id="A0A327SHY2"/>
<protein>
    <submittedName>
        <fullName evidence="1">Uncharacterized protein</fullName>
    </submittedName>
</protein>
<sequence length="49" mass="5927">MIRLLIYGNYSFAALKRVGFDYYLKFDHQTNRLELIIQDNAKTDPLYKR</sequence>
<evidence type="ECO:0000313" key="2">
    <source>
        <dbReference type="Proteomes" id="UP000249754"/>
    </source>
</evidence>
<accession>A0A327SHY2</accession>
<evidence type="ECO:0000313" key="1">
    <source>
        <dbReference type="EMBL" id="RAJ27223.1"/>
    </source>
</evidence>
<dbReference type="EMBL" id="QLLR01000020">
    <property type="protein sequence ID" value="RAJ27223.1"/>
    <property type="molecule type" value="Genomic_DNA"/>
</dbReference>
<name>A0A327SHY2_9SPHI</name>
<reference evidence="1 2" key="1">
    <citation type="submission" date="2018-06" db="EMBL/GenBank/DDBJ databases">
        <title>Genomic Encyclopedia of Archaeal and Bacterial Type Strains, Phase II (KMG-II): from individual species to whole genera.</title>
        <authorList>
            <person name="Goeker M."/>
        </authorList>
    </citation>
    <scope>NUCLEOTIDE SEQUENCE [LARGE SCALE GENOMIC DNA]</scope>
    <source>
        <strain evidence="1 2">DSM 14825</strain>
    </source>
</reference>
<dbReference type="Proteomes" id="UP000249754">
    <property type="component" value="Unassembled WGS sequence"/>
</dbReference>
<proteinExistence type="predicted"/>
<comment type="caution">
    <text evidence="1">The sequence shown here is derived from an EMBL/GenBank/DDBJ whole genome shotgun (WGS) entry which is preliminary data.</text>
</comment>